<dbReference type="Gene3D" id="1.20.1640.10">
    <property type="entry name" value="Multidrug efflux transporter AcrB transmembrane domain"/>
    <property type="match status" value="2"/>
</dbReference>
<feature type="transmembrane region" description="Helical" evidence="1">
    <location>
        <begin position="961"/>
        <end position="983"/>
    </location>
</feature>
<dbReference type="Gene3D" id="3.30.70.1430">
    <property type="entry name" value="Multidrug efflux transporter AcrB pore domain"/>
    <property type="match status" value="2"/>
</dbReference>
<dbReference type="InterPro" id="IPR027463">
    <property type="entry name" value="AcrB_DN_DC_subdom"/>
</dbReference>
<dbReference type="AlphaFoldDB" id="A0A2K1PYJ2"/>
<dbReference type="GO" id="GO:0005886">
    <property type="term" value="C:plasma membrane"/>
    <property type="evidence" value="ECO:0007669"/>
    <property type="project" value="TreeGrafter"/>
</dbReference>
<feature type="transmembrane region" description="Helical" evidence="1">
    <location>
        <begin position="886"/>
        <end position="904"/>
    </location>
</feature>
<protein>
    <submittedName>
        <fullName evidence="2">Cation/multidrug efflux pump</fullName>
    </submittedName>
</protein>
<dbReference type="PANTHER" id="PTHR32063">
    <property type="match status" value="1"/>
</dbReference>
<proteinExistence type="predicted"/>
<keyword evidence="3" id="KW-1185">Reference proteome</keyword>
<dbReference type="PRINTS" id="PR00702">
    <property type="entry name" value="ACRIFLAVINRP"/>
</dbReference>
<dbReference type="SUPFAM" id="SSF82866">
    <property type="entry name" value="Multidrug efflux transporter AcrB transmembrane domain"/>
    <property type="match status" value="2"/>
</dbReference>
<accession>A0A2K1PYJ2</accession>
<keyword evidence="1" id="KW-0472">Membrane</keyword>
<feature type="transmembrane region" description="Helical" evidence="1">
    <location>
        <begin position="480"/>
        <end position="500"/>
    </location>
</feature>
<dbReference type="Gene3D" id="3.30.2090.10">
    <property type="entry name" value="Multidrug efflux transporter AcrB TolC docking domain, DN and DC subdomains"/>
    <property type="match status" value="2"/>
</dbReference>
<comment type="caution">
    <text evidence="2">The sequence shown here is derived from an EMBL/GenBank/DDBJ whole genome shotgun (WGS) entry which is preliminary data.</text>
</comment>
<feature type="transmembrane region" description="Helical" evidence="1">
    <location>
        <begin position="995"/>
        <end position="1018"/>
    </location>
</feature>
<gene>
    <name evidence="2" type="ORF">Lysil_2034</name>
</gene>
<dbReference type="Proteomes" id="UP000236220">
    <property type="component" value="Unassembled WGS sequence"/>
</dbReference>
<organism evidence="2 3">
    <name type="scientific">Solilutibacter silvestris</name>
    <dbReference type="NCBI Taxonomy" id="1645665"/>
    <lineage>
        <taxon>Bacteria</taxon>
        <taxon>Pseudomonadati</taxon>
        <taxon>Pseudomonadota</taxon>
        <taxon>Gammaproteobacteria</taxon>
        <taxon>Lysobacterales</taxon>
        <taxon>Lysobacteraceae</taxon>
        <taxon>Solilutibacter</taxon>
    </lineage>
</organism>
<dbReference type="Pfam" id="PF00873">
    <property type="entry name" value="ACR_tran"/>
    <property type="match status" value="1"/>
</dbReference>
<feature type="transmembrane region" description="Helical" evidence="1">
    <location>
        <begin position="860"/>
        <end position="879"/>
    </location>
</feature>
<evidence type="ECO:0000313" key="2">
    <source>
        <dbReference type="EMBL" id="PNS07858.1"/>
    </source>
</evidence>
<dbReference type="GO" id="GO:0042910">
    <property type="term" value="F:xenobiotic transmembrane transporter activity"/>
    <property type="evidence" value="ECO:0007669"/>
    <property type="project" value="TreeGrafter"/>
</dbReference>
<feature type="transmembrane region" description="Helical" evidence="1">
    <location>
        <begin position="448"/>
        <end position="468"/>
    </location>
</feature>
<feature type="transmembrane region" description="Helical" evidence="1">
    <location>
        <begin position="402"/>
        <end position="427"/>
    </location>
</feature>
<evidence type="ECO:0000256" key="1">
    <source>
        <dbReference type="SAM" id="Phobius"/>
    </source>
</evidence>
<sequence>MTLLDELNTKGPASTAWSKWLAELSIRRPVSTIMLFVSLVVVGLIAAVRLPLESMPEMTAPFLFVQLPYPGSTPEEVERNVLRPAEEALGTMSGIKSISGRANADGAQLMVWFTDWGRDVAVASADARQRLDASRDQLPDDFQRYFIWRWSTSDQSAMTIRLTSKDGDLRTQADRIDREFKSQLERLPGVARVEVDGVPVQEVEIALHPDRLTAAGVALNELVSRMQSANFAVSAGEIEDSGMRLRVQPIGELRNLQQLRDMPVNSKGIRLGDIADIALKPKRMDYARIIDGRPAVAIDIYKERTANLVDMSRVVRTKLDAIKASGSARGIDMEVVDDAGQGVISSLTALAEAGAIGLALSVAVLFFFLRHWPSTLMVTLAIPICFIMTLGFMYFAGVSLNVLSMMGLLLAIGMLVDNAVVVVESIYQERERHPNNPRYASIIGTKHVAIALTAGTLCHCIVFLPNMFGTRNMLTIQLSQIAITITVSLLASWLVAVSLIPMLSARMKTPPAVASHKGIIPRMQARYARFLRWTLEHRGASVAGIALVVAISLVPMVLSKKSMMDAQDPDRVDIFYQWNGAYTKDQMGEEVAKVERYINANRQRFHVKQLNSRWGEQGWARTTIRIDTKDPKLVSKVEEDVRKDIPKSARARIGIGNQQQDTGNEGVSVNLLGDSGQSLKDLANDLLPALSRQPELRDVRIDSGDQNSELTISVDRVRAAAYGFSSSDVAKYVGMALRGSNLREFQRDQKQIPVVVRFAGAEQSRIEDLQGFMVQSSDGRQIPLMAMVDARVTPSANQIQRSDRQTSLKIQANVTPGSTGEQAHAAIERVLKATSFPPGYSYTFKSGNGFQGGDEMMQQMLFNLLIAVIMIYIVMAAVFESLLFPAAIMSGVVFSIFGVFWAMFLTGTTFNIMAFIGILVLMGVVVNNGIVMIEHINNLRRSGLSRTDALVEGSRERLRPILMTMGTAILAMIPIAVSNTQIAGDGPPYNPMARAIAGGLAFSTLVSLLFLPTIYAILDDWRAATSRTWKRARMWRRGASSQGVAAASE</sequence>
<reference evidence="2 3" key="1">
    <citation type="submission" date="2017-08" db="EMBL/GenBank/DDBJ databases">
        <title>Lysobacter sylvestris genome.</title>
        <authorList>
            <person name="Zhang D.-C."/>
            <person name="Albuquerque L."/>
            <person name="Franca L."/>
            <person name="Froufe H.J.C."/>
            <person name="Barroso C."/>
            <person name="Egas C."/>
            <person name="Da Costa M."/>
            <person name="Margesin R."/>
        </authorList>
    </citation>
    <scope>NUCLEOTIDE SEQUENCE [LARGE SCALE GENOMIC DNA]</scope>
    <source>
        <strain evidence="2 3">AM20-91</strain>
    </source>
</reference>
<feature type="transmembrane region" description="Helical" evidence="1">
    <location>
        <begin position="376"/>
        <end position="396"/>
    </location>
</feature>
<feature type="transmembrane region" description="Helical" evidence="1">
    <location>
        <begin position="910"/>
        <end position="933"/>
    </location>
</feature>
<keyword evidence="1" id="KW-1133">Transmembrane helix</keyword>
<dbReference type="Gene3D" id="3.30.70.1440">
    <property type="entry name" value="Multidrug efflux transporter AcrB pore domain"/>
    <property type="match status" value="1"/>
</dbReference>
<keyword evidence="1" id="KW-0812">Transmembrane</keyword>
<feature type="transmembrane region" description="Helical" evidence="1">
    <location>
        <begin position="33"/>
        <end position="52"/>
    </location>
</feature>
<dbReference type="EMBL" id="NPZB01000002">
    <property type="protein sequence ID" value="PNS07858.1"/>
    <property type="molecule type" value="Genomic_DNA"/>
</dbReference>
<dbReference type="OrthoDB" id="5287122at2"/>
<dbReference type="Gene3D" id="3.30.70.1320">
    <property type="entry name" value="Multidrug efflux transporter AcrB pore domain like"/>
    <property type="match status" value="1"/>
</dbReference>
<feature type="transmembrane region" description="Helical" evidence="1">
    <location>
        <begin position="349"/>
        <end position="369"/>
    </location>
</feature>
<evidence type="ECO:0000313" key="3">
    <source>
        <dbReference type="Proteomes" id="UP000236220"/>
    </source>
</evidence>
<feature type="transmembrane region" description="Helical" evidence="1">
    <location>
        <begin position="539"/>
        <end position="558"/>
    </location>
</feature>
<dbReference type="PANTHER" id="PTHR32063:SF73">
    <property type="entry name" value="RND SUPERFAMILY EFFLUX PUMP PERMEASE COMPONENT 1"/>
    <property type="match status" value="1"/>
</dbReference>
<dbReference type="InterPro" id="IPR001036">
    <property type="entry name" value="Acrflvin-R"/>
</dbReference>
<name>A0A2K1PYJ2_9GAMM</name>
<dbReference type="SUPFAM" id="SSF82693">
    <property type="entry name" value="Multidrug efflux transporter AcrB pore domain, PN1, PN2, PC1 and PC2 subdomains"/>
    <property type="match status" value="2"/>
</dbReference>
<dbReference type="RefSeq" id="WP_103075512.1">
    <property type="nucleotide sequence ID" value="NZ_NPZB01000002.1"/>
</dbReference>
<dbReference type="SUPFAM" id="SSF82714">
    <property type="entry name" value="Multidrug efflux transporter AcrB TolC docking domain, DN and DC subdomains"/>
    <property type="match status" value="2"/>
</dbReference>